<accession>A0A2P4XC22</accession>
<dbReference type="AlphaFoldDB" id="A0A2P4XC22"/>
<protein>
    <submittedName>
        <fullName evidence="1">Reverse transcriptase</fullName>
    </submittedName>
</protein>
<dbReference type="GO" id="GO:0003964">
    <property type="term" value="F:RNA-directed DNA polymerase activity"/>
    <property type="evidence" value="ECO:0007669"/>
    <property type="project" value="UniProtKB-KW"/>
</dbReference>
<evidence type="ECO:0000313" key="1">
    <source>
        <dbReference type="EMBL" id="POM63097.1"/>
    </source>
</evidence>
<sequence>MIPLGSTRRRDREPRRLRYRIQKQYQQAREQITAVKMYVEDIDQRDWDEYAERLTFALNTA</sequence>
<dbReference type="EMBL" id="NCKW01015339">
    <property type="protein sequence ID" value="POM63097.1"/>
    <property type="molecule type" value="Genomic_DNA"/>
</dbReference>
<gene>
    <name evidence="1" type="ORF">PHPALM_27662</name>
</gene>
<organism evidence="1 2">
    <name type="scientific">Phytophthora palmivora</name>
    <dbReference type="NCBI Taxonomy" id="4796"/>
    <lineage>
        <taxon>Eukaryota</taxon>
        <taxon>Sar</taxon>
        <taxon>Stramenopiles</taxon>
        <taxon>Oomycota</taxon>
        <taxon>Peronosporomycetes</taxon>
        <taxon>Peronosporales</taxon>
        <taxon>Peronosporaceae</taxon>
        <taxon>Phytophthora</taxon>
    </lineage>
</organism>
<proteinExistence type="predicted"/>
<dbReference type="Proteomes" id="UP000237271">
    <property type="component" value="Unassembled WGS sequence"/>
</dbReference>
<keyword evidence="1" id="KW-0695">RNA-directed DNA polymerase</keyword>
<keyword evidence="1" id="KW-0808">Transferase</keyword>
<keyword evidence="2" id="KW-1185">Reference proteome</keyword>
<comment type="caution">
    <text evidence="1">The sequence shown here is derived from an EMBL/GenBank/DDBJ whole genome shotgun (WGS) entry which is preliminary data.</text>
</comment>
<keyword evidence="1" id="KW-0548">Nucleotidyltransferase</keyword>
<evidence type="ECO:0000313" key="2">
    <source>
        <dbReference type="Proteomes" id="UP000237271"/>
    </source>
</evidence>
<reference evidence="1 2" key="1">
    <citation type="journal article" date="2017" name="Genome Biol. Evol.">
        <title>Phytophthora megakarya and P. palmivora, closely related causal agents of cacao black pod rot, underwent increases in genome sizes and gene numbers by different mechanisms.</title>
        <authorList>
            <person name="Ali S.S."/>
            <person name="Shao J."/>
            <person name="Lary D.J."/>
            <person name="Kronmiller B."/>
            <person name="Shen D."/>
            <person name="Strem M.D."/>
            <person name="Amoako-Attah I."/>
            <person name="Akrofi A.Y."/>
            <person name="Begoude B.A."/>
            <person name="Ten Hoopen G.M."/>
            <person name="Coulibaly K."/>
            <person name="Kebe B.I."/>
            <person name="Melnick R.L."/>
            <person name="Guiltinan M.J."/>
            <person name="Tyler B.M."/>
            <person name="Meinhardt L.W."/>
            <person name="Bailey B.A."/>
        </authorList>
    </citation>
    <scope>NUCLEOTIDE SEQUENCE [LARGE SCALE GENOMIC DNA]</scope>
    <source>
        <strain evidence="2">sbr112.9</strain>
    </source>
</reference>
<name>A0A2P4XC22_9STRA</name>